<reference evidence="1" key="1">
    <citation type="submission" date="2021-02" db="EMBL/GenBank/DDBJ databases">
        <title>Genome sequence Cadophora malorum strain M34.</title>
        <authorList>
            <person name="Stefanovic E."/>
            <person name="Vu D."/>
            <person name="Scully C."/>
            <person name="Dijksterhuis J."/>
            <person name="Roader J."/>
            <person name="Houbraken J."/>
        </authorList>
    </citation>
    <scope>NUCLEOTIDE SEQUENCE</scope>
    <source>
        <strain evidence="1">M34</strain>
    </source>
</reference>
<dbReference type="EMBL" id="JAFJYH010000348">
    <property type="protein sequence ID" value="KAG4412859.1"/>
    <property type="molecule type" value="Genomic_DNA"/>
</dbReference>
<sequence>MSTGNVEEFRDVAAIKLIFTQPRWKLPSIRESIADTTTKLEAFLACGMHMVVDPTDNNQNGQCPELQ</sequence>
<accession>A0A8H7W6P4</accession>
<evidence type="ECO:0000313" key="2">
    <source>
        <dbReference type="Proteomes" id="UP000664132"/>
    </source>
</evidence>
<keyword evidence="2" id="KW-1185">Reference proteome</keyword>
<organism evidence="1 2">
    <name type="scientific">Cadophora malorum</name>
    <dbReference type="NCBI Taxonomy" id="108018"/>
    <lineage>
        <taxon>Eukaryota</taxon>
        <taxon>Fungi</taxon>
        <taxon>Dikarya</taxon>
        <taxon>Ascomycota</taxon>
        <taxon>Pezizomycotina</taxon>
        <taxon>Leotiomycetes</taxon>
        <taxon>Helotiales</taxon>
        <taxon>Ploettnerulaceae</taxon>
        <taxon>Cadophora</taxon>
    </lineage>
</organism>
<name>A0A8H7W6P4_9HELO</name>
<gene>
    <name evidence="1" type="ORF">IFR04_013995</name>
</gene>
<dbReference type="AlphaFoldDB" id="A0A8H7W6P4"/>
<protein>
    <submittedName>
        <fullName evidence="1">Uncharacterized protein</fullName>
    </submittedName>
</protein>
<feature type="non-terminal residue" evidence="1">
    <location>
        <position position="67"/>
    </location>
</feature>
<proteinExistence type="predicted"/>
<comment type="caution">
    <text evidence="1">The sequence shown here is derived from an EMBL/GenBank/DDBJ whole genome shotgun (WGS) entry which is preliminary data.</text>
</comment>
<evidence type="ECO:0000313" key="1">
    <source>
        <dbReference type="EMBL" id="KAG4412859.1"/>
    </source>
</evidence>
<dbReference type="Proteomes" id="UP000664132">
    <property type="component" value="Unassembled WGS sequence"/>
</dbReference>